<feature type="region of interest" description="Disordered" evidence="1">
    <location>
        <begin position="82"/>
        <end position="102"/>
    </location>
</feature>
<proteinExistence type="predicted"/>
<gene>
    <name evidence="2" type="ORF">SAMN05216167_1464</name>
</gene>
<name>A0A1I2HM04_9BACT</name>
<accession>A0A1I2HM04</accession>
<reference evidence="2 3" key="1">
    <citation type="submission" date="2016-10" db="EMBL/GenBank/DDBJ databases">
        <authorList>
            <person name="de Groot N.N."/>
        </authorList>
    </citation>
    <scope>NUCLEOTIDE SEQUENCE [LARGE SCALE GENOMIC DNA]</scope>
    <source>
        <strain evidence="2 3">DSM 26130</strain>
    </source>
</reference>
<sequence length="102" mass="11605">MGSLRRCGTKWQSDPPIEIGLVKAFFEHILKDLFVQAQDGHYLFQLAILFLSDRPSQLCQVPLYVLYLCPLPLPTVYEIGKAPHPRNQTPGSRLVQPADWQS</sequence>
<evidence type="ECO:0000256" key="1">
    <source>
        <dbReference type="SAM" id="MobiDB-lite"/>
    </source>
</evidence>
<organism evidence="2 3">
    <name type="scientific">Spirosoma endophyticum</name>
    <dbReference type="NCBI Taxonomy" id="662367"/>
    <lineage>
        <taxon>Bacteria</taxon>
        <taxon>Pseudomonadati</taxon>
        <taxon>Bacteroidota</taxon>
        <taxon>Cytophagia</taxon>
        <taxon>Cytophagales</taxon>
        <taxon>Cytophagaceae</taxon>
        <taxon>Spirosoma</taxon>
    </lineage>
</organism>
<dbReference type="EMBL" id="FOLQ01000046">
    <property type="protein sequence ID" value="SFF31154.1"/>
    <property type="molecule type" value="Genomic_DNA"/>
</dbReference>
<evidence type="ECO:0000313" key="3">
    <source>
        <dbReference type="Proteomes" id="UP000198598"/>
    </source>
</evidence>
<dbReference type="AlphaFoldDB" id="A0A1I2HM04"/>
<protein>
    <submittedName>
        <fullName evidence="2">Uncharacterized protein</fullName>
    </submittedName>
</protein>
<dbReference type="Proteomes" id="UP000198598">
    <property type="component" value="Unassembled WGS sequence"/>
</dbReference>
<keyword evidence="3" id="KW-1185">Reference proteome</keyword>
<evidence type="ECO:0000313" key="2">
    <source>
        <dbReference type="EMBL" id="SFF31154.1"/>
    </source>
</evidence>